<organism evidence="12 13">
    <name type="scientific">Fusarium venenatum</name>
    <dbReference type="NCBI Taxonomy" id="56646"/>
    <lineage>
        <taxon>Eukaryota</taxon>
        <taxon>Fungi</taxon>
        <taxon>Dikarya</taxon>
        <taxon>Ascomycota</taxon>
        <taxon>Pezizomycotina</taxon>
        <taxon>Sordariomycetes</taxon>
        <taxon>Hypocreomycetidae</taxon>
        <taxon>Hypocreales</taxon>
        <taxon>Nectriaceae</taxon>
        <taxon>Fusarium</taxon>
    </lineage>
</organism>
<feature type="region of interest" description="Disordered" evidence="11">
    <location>
        <begin position="196"/>
        <end position="270"/>
    </location>
</feature>
<dbReference type="PANTHER" id="PTHR31064">
    <property type="entry name" value="POTASSIUM TRANSPORT PROTEIN DDB_G0292412-RELATED"/>
    <property type="match status" value="1"/>
</dbReference>
<evidence type="ECO:0000256" key="1">
    <source>
        <dbReference type="ARBA" id="ARBA00004141"/>
    </source>
</evidence>
<dbReference type="GO" id="GO:0005886">
    <property type="term" value="C:plasma membrane"/>
    <property type="evidence" value="ECO:0007669"/>
    <property type="project" value="InterPro"/>
</dbReference>
<evidence type="ECO:0000313" key="12">
    <source>
        <dbReference type="EMBL" id="CEI62662.1"/>
    </source>
</evidence>
<protein>
    <recommendedName>
        <fullName evidence="10">Potassium transport protein</fullName>
    </recommendedName>
</protein>
<dbReference type="STRING" id="56646.A0A2L2SXL1"/>
<evidence type="ECO:0000256" key="9">
    <source>
        <dbReference type="ARBA" id="ARBA00023136"/>
    </source>
</evidence>
<comment type="subcellular location">
    <subcellularLocation>
        <location evidence="1">Membrane</location>
        <topology evidence="1">Multi-pass membrane protein</topology>
    </subcellularLocation>
</comment>
<evidence type="ECO:0000256" key="10">
    <source>
        <dbReference type="PIRNR" id="PIRNR002450"/>
    </source>
</evidence>
<dbReference type="InterPro" id="IPR051143">
    <property type="entry name" value="TrkH_K-transport"/>
</dbReference>
<dbReference type="GO" id="GO:1990573">
    <property type="term" value="P:potassium ion import across plasma membrane"/>
    <property type="evidence" value="ECO:0007669"/>
    <property type="project" value="TreeGrafter"/>
</dbReference>
<feature type="transmembrane region" description="Helical" evidence="10">
    <location>
        <begin position="442"/>
        <end position="465"/>
    </location>
</feature>
<reference evidence="13" key="1">
    <citation type="submission" date="2014-10" db="EMBL/GenBank/DDBJ databases">
        <authorList>
            <person name="King R."/>
        </authorList>
    </citation>
    <scope>NUCLEOTIDE SEQUENCE [LARGE SCALE GENOMIC DNA]</scope>
    <source>
        <strain evidence="13">A3/5</strain>
    </source>
</reference>
<name>A0A2L2SXL1_9HYPO</name>
<comment type="similarity">
    <text evidence="2 10">Belongs to the TrkH potassium transport family.</text>
</comment>
<keyword evidence="5 10" id="KW-0812">Transmembrane</keyword>
<dbReference type="PANTHER" id="PTHR31064:SF5">
    <property type="entry name" value="POTASSIUM ION TRANSPORTER (EUROFUNG)"/>
    <property type="match status" value="1"/>
</dbReference>
<feature type="transmembrane region" description="Helical" evidence="10">
    <location>
        <begin position="578"/>
        <end position="598"/>
    </location>
</feature>
<keyword evidence="8 10" id="KW-0406">Ion transport</keyword>
<feature type="region of interest" description="Disordered" evidence="11">
    <location>
        <begin position="795"/>
        <end position="814"/>
    </location>
</feature>
<feature type="transmembrane region" description="Helical" evidence="10">
    <location>
        <begin position="104"/>
        <end position="121"/>
    </location>
</feature>
<evidence type="ECO:0000256" key="6">
    <source>
        <dbReference type="ARBA" id="ARBA00022958"/>
    </source>
</evidence>
<dbReference type="InterPro" id="IPR015958">
    <property type="entry name" value="Trk1_fungi"/>
</dbReference>
<sequence length="814" mass="91224">MFPPDVFNTVIGSRPLGLALACNLLTPSFSPAKSATIHTQTLPPSTTRKRNRSETTSFSGFLFSRLRRLTPNRRSMWRPNLNFVKLHCECDLADNGTSWRYADIYIICMGLSSFLFIYPNGNLSAIDAYFLGVSASTVTGLTTIDVPVLRTYQQLYLYFIPLVCNTVVINILVVIARLIWFRKYLKKAASTLLSRRRAVDPNPKEDPEVGTELPVSEQPENRPSIARAVTDRVPRNTAEKDVLPQIEARSQTLPAPDQNSQRSVDDDAPTVKGDKVAEQEVNQHGTKITFDPSADHHPRREHQDSTLYIPGPRARDQGLPFVELNSGRPFSRDTRDDDIIEPISRTYSNSIRTLRRRRSAGLNLSQVRSVERVATVASSLFVIGNTAQGPKERPLARAPTLAVGDFPNLSREVTIGRNSIFHNLSSEDRDELGGIEYKSLKLLLKIIVGYYAFLQFLGAVCLIGWVNHAPSKYVDYIAECGQNRFWWAIFSAQTMVANLGFTLTPDSMISFNDAPAPLLIMSALALAGHTFYPILLRFIIWSASKAFPKQSSLQEPLHFLLNHPRRCYTLLFPSGPTWALFAILTLLNVADVLFIILLDLDNPTVTVLPGWQRFCAAVFQAVSSRHTGTATFNLANVNPAVQLALLVMMYVSVYPISIVVRSSNTYEERSLGIYEDEQQLNEEDGGSYFVTHLRNQLSFDLWYICLGLFCITIAEHKKIMDGNDLAFAMWPILFEGVSAYCNVGLSLGYPTISASFCTEFTTFSKLVICAMMIRGRHRGLPYALDRAIVLPTEKSMGDESTTRTRSRESHEHHE</sequence>
<feature type="compositionally biased region" description="Basic and acidic residues" evidence="11">
    <location>
        <begin position="229"/>
        <end position="242"/>
    </location>
</feature>
<feature type="region of interest" description="Disordered" evidence="11">
    <location>
        <begin position="288"/>
        <end position="336"/>
    </location>
</feature>
<feature type="transmembrane region" description="Helical" evidence="10">
    <location>
        <begin position="128"/>
        <end position="149"/>
    </location>
</feature>
<keyword evidence="3 10" id="KW-0813">Transport</keyword>
<evidence type="ECO:0000313" key="13">
    <source>
        <dbReference type="Proteomes" id="UP000245910"/>
    </source>
</evidence>
<dbReference type="NCBIfam" id="TIGR00934">
    <property type="entry name" value="2a38euk"/>
    <property type="match status" value="1"/>
</dbReference>
<evidence type="ECO:0000256" key="2">
    <source>
        <dbReference type="ARBA" id="ARBA00009137"/>
    </source>
</evidence>
<feature type="compositionally biased region" description="Polar residues" evidence="11">
    <location>
        <begin position="248"/>
        <end position="262"/>
    </location>
</feature>
<evidence type="ECO:0000256" key="8">
    <source>
        <dbReference type="ARBA" id="ARBA00023065"/>
    </source>
</evidence>
<feature type="transmembrane region" description="Helical" evidence="10">
    <location>
        <begin position="516"/>
        <end position="540"/>
    </location>
</feature>
<evidence type="ECO:0000256" key="3">
    <source>
        <dbReference type="ARBA" id="ARBA00022448"/>
    </source>
</evidence>
<evidence type="ECO:0000256" key="4">
    <source>
        <dbReference type="ARBA" id="ARBA00022538"/>
    </source>
</evidence>
<keyword evidence="7 10" id="KW-1133">Transmembrane helix</keyword>
<keyword evidence="4 10" id="KW-0633">Potassium transport</keyword>
<feature type="transmembrane region" description="Helical" evidence="10">
    <location>
        <begin position="155"/>
        <end position="180"/>
    </location>
</feature>
<feature type="transmembrane region" description="Helical" evidence="10">
    <location>
        <begin position="640"/>
        <end position="660"/>
    </location>
</feature>
<feature type="compositionally biased region" description="Basic and acidic residues" evidence="11">
    <location>
        <begin position="293"/>
        <end position="304"/>
    </location>
</feature>
<dbReference type="EMBL" id="LN649230">
    <property type="protein sequence ID" value="CEI62662.1"/>
    <property type="molecule type" value="Genomic_DNA"/>
</dbReference>
<dbReference type="AlphaFoldDB" id="A0A2L2SXL1"/>
<accession>A0A2L2SXL1</accession>
<dbReference type="Proteomes" id="UP000245910">
    <property type="component" value="Chromosome II"/>
</dbReference>
<dbReference type="PIRSF" id="PIRSF002450">
    <property type="entry name" value="K+_transpter_TRK"/>
    <property type="match status" value="1"/>
</dbReference>
<dbReference type="Pfam" id="PF02386">
    <property type="entry name" value="TrkH"/>
    <property type="match status" value="1"/>
</dbReference>
<evidence type="ECO:0000256" key="11">
    <source>
        <dbReference type="SAM" id="MobiDB-lite"/>
    </source>
</evidence>
<evidence type="ECO:0000256" key="5">
    <source>
        <dbReference type="ARBA" id="ARBA00022692"/>
    </source>
</evidence>
<keyword evidence="6 10" id="KW-0630">Potassium</keyword>
<dbReference type="GO" id="GO:0030007">
    <property type="term" value="P:intracellular potassium ion homeostasis"/>
    <property type="evidence" value="ECO:0007669"/>
    <property type="project" value="UniProtKB-UniRule"/>
</dbReference>
<proteinExistence type="inferred from homology"/>
<evidence type="ECO:0000256" key="7">
    <source>
        <dbReference type="ARBA" id="ARBA00022989"/>
    </source>
</evidence>
<keyword evidence="13" id="KW-1185">Reference proteome</keyword>
<feature type="compositionally biased region" description="Basic and acidic residues" evidence="11">
    <location>
        <begin position="197"/>
        <end position="207"/>
    </location>
</feature>
<dbReference type="InterPro" id="IPR004773">
    <property type="entry name" value="K/Na_transp_Trk1/HKT1"/>
</dbReference>
<dbReference type="GO" id="GO:0140107">
    <property type="term" value="F:high-affinity potassium ion transmembrane transporter activity"/>
    <property type="evidence" value="ECO:0007669"/>
    <property type="project" value="TreeGrafter"/>
</dbReference>
<keyword evidence="9 10" id="KW-0472">Membrane</keyword>
<dbReference type="InterPro" id="IPR003445">
    <property type="entry name" value="Cat_transpt"/>
</dbReference>